<proteinExistence type="predicted"/>
<keyword evidence="2" id="KW-1185">Reference proteome</keyword>
<name>A0A1G8ESW4_9BACI</name>
<evidence type="ECO:0000313" key="2">
    <source>
        <dbReference type="Proteomes" id="UP000199163"/>
    </source>
</evidence>
<accession>A0A1G8ESW4</accession>
<gene>
    <name evidence="1" type="ORF">SAMN05192534_11053</name>
</gene>
<dbReference type="AlphaFoldDB" id="A0A1G8ESW4"/>
<dbReference type="OrthoDB" id="2377175at2"/>
<dbReference type="RefSeq" id="WP_091273415.1">
    <property type="nucleotide sequence ID" value="NZ_FNDK01000010.1"/>
</dbReference>
<dbReference type="Proteomes" id="UP000199163">
    <property type="component" value="Unassembled WGS sequence"/>
</dbReference>
<organism evidence="1 2">
    <name type="scientific">Alteribacillus persepolensis</name>
    <dbReference type="NCBI Taxonomy" id="568899"/>
    <lineage>
        <taxon>Bacteria</taxon>
        <taxon>Bacillati</taxon>
        <taxon>Bacillota</taxon>
        <taxon>Bacilli</taxon>
        <taxon>Bacillales</taxon>
        <taxon>Bacillaceae</taxon>
        <taxon>Alteribacillus</taxon>
    </lineage>
</organism>
<protein>
    <submittedName>
        <fullName evidence="1">Uncharacterized protein</fullName>
    </submittedName>
</protein>
<dbReference type="EMBL" id="FNDK01000010">
    <property type="protein sequence ID" value="SDH72956.1"/>
    <property type="molecule type" value="Genomic_DNA"/>
</dbReference>
<reference evidence="2" key="1">
    <citation type="submission" date="2016-10" db="EMBL/GenBank/DDBJ databases">
        <authorList>
            <person name="Varghese N."/>
            <person name="Submissions S."/>
        </authorList>
    </citation>
    <scope>NUCLEOTIDE SEQUENCE [LARGE SCALE GENOMIC DNA]</scope>
    <source>
        <strain evidence="2">DSM 21632</strain>
    </source>
</reference>
<evidence type="ECO:0000313" key="1">
    <source>
        <dbReference type="EMBL" id="SDH72956.1"/>
    </source>
</evidence>
<sequence>MNRYHCCATCKWYEVRKENNKKPSFHCVRLGYQTEPHYVFHCWNPKENVQKKMNKQREER</sequence>